<dbReference type="Pfam" id="PF00965">
    <property type="entry name" value="TIMP"/>
    <property type="match status" value="1"/>
</dbReference>
<protein>
    <recommendedName>
        <fullName evidence="6">Tissue inhibitor of metalloproteinase</fullName>
    </recommendedName>
</protein>
<accession>A0A4Y8IDS4</accession>
<gene>
    <name evidence="4" type="ORF">E3U55_14590</name>
</gene>
<evidence type="ECO:0008006" key="6">
    <source>
        <dbReference type="Google" id="ProtNLM"/>
    </source>
</evidence>
<evidence type="ECO:0000256" key="3">
    <source>
        <dbReference type="SAM" id="Phobius"/>
    </source>
</evidence>
<evidence type="ECO:0000313" key="5">
    <source>
        <dbReference type="Proteomes" id="UP000297975"/>
    </source>
</evidence>
<keyword evidence="3" id="KW-0472">Membrane</keyword>
<reference evidence="4 5" key="1">
    <citation type="submission" date="2019-03" db="EMBL/GenBank/DDBJ databases">
        <authorList>
            <person name="He R.-H."/>
        </authorList>
    </citation>
    <scope>NUCLEOTIDE SEQUENCE [LARGE SCALE GENOMIC DNA]</scope>
    <source>
        <strain evidence="5">SH 714</strain>
    </source>
</reference>
<evidence type="ECO:0000256" key="2">
    <source>
        <dbReference type="ARBA" id="ARBA00022525"/>
    </source>
</evidence>
<proteinExistence type="predicted"/>
<dbReference type="GO" id="GO:0005576">
    <property type="term" value="C:extracellular region"/>
    <property type="evidence" value="ECO:0007669"/>
    <property type="project" value="UniProtKB-SubCell"/>
</dbReference>
<comment type="caution">
    <text evidence="4">The sequence shown here is derived from an EMBL/GenBank/DDBJ whole genome shotgun (WGS) entry which is preliminary data.</text>
</comment>
<dbReference type="OrthoDB" id="8221747at2"/>
<dbReference type="AlphaFoldDB" id="A0A4Y8IDS4"/>
<evidence type="ECO:0000256" key="1">
    <source>
        <dbReference type="ARBA" id="ARBA00004613"/>
    </source>
</evidence>
<keyword evidence="3" id="KW-1133">Transmembrane helix</keyword>
<dbReference type="GO" id="GO:0008191">
    <property type="term" value="F:metalloendopeptidase inhibitor activity"/>
    <property type="evidence" value="ECO:0007669"/>
    <property type="project" value="InterPro"/>
</dbReference>
<dbReference type="EMBL" id="SOPW01000019">
    <property type="protein sequence ID" value="TFB14138.1"/>
    <property type="molecule type" value="Genomic_DNA"/>
</dbReference>
<feature type="transmembrane region" description="Helical" evidence="3">
    <location>
        <begin position="179"/>
        <end position="198"/>
    </location>
</feature>
<dbReference type="Proteomes" id="UP000297975">
    <property type="component" value="Unassembled WGS sequence"/>
</dbReference>
<dbReference type="InterPro" id="IPR001820">
    <property type="entry name" value="TIMP"/>
</dbReference>
<comment type="subcellular location">
    <subcellularLocation>
        <location evidence="1">Secreted</location>
    </subcellularLocation>
</comment>
<dbReference type="SUPFAM" id="SSF50242">
    <property type="entry name" value="TIMP-like"/>
    <property type="match status" value="1"/>
</dbReference>
<keyword evidence="3" id="KW-0812">Transmembrane</keyword>
<keyword evidence="5" id="KW-1185">Reference proteome</keyword>
<dbReference type="Gene3D" id="2.40.50.120">
    <property type="match status" value="1"/>
</dbReference>
<keyword evidence="2" id="KW-0964">Secreted</keyword>
<name>A0A4Y8IDS4_9BACI</name>
<evidence type="ECO:0000313" key="4">
    <source>
        <dbReference type="EMBL" id="TFB14138.1"/>
    </source>
</evidence>
<sequence length="202" mass="22571">MNTFRGLISTVIILMFVSIYLPNTSYACTCEEPGTVQEEMNQSSAVFSGKVIEKYDENKDKKTISSNDPIAFVFEVKESWKGINQTQVVVSTARYSGSCGYEFALNNNYLVYAQERNGELEVNLCSRTTVLPYADQDLEELGKGKKPTEQVTINLKGETPSEPETTKLKGTSKTDNHQVTIYIISALLVLGLVYLTLIRLKK</sequence>
<organism evidence="4 5">
    <name type="scientific">Filobacillus milosensis</name>
    <dbReference type="NCBI Taxonomy" id="94137"/>
    <lineage>
        <taxon>Bacteria</taxon>
        <taxon>Bacillati</taxon>
        <taxon>Bacillota</taxon>
        <taxon>Bacilli</taxon>
        <taxon>Bacillales</taxon>
        <taxon>Bacillaceae</taxon>
        <taxon>Filobacillus</taxon>
    </lineage>
</organism>
<dbReference type="InterPro" id="IPR008993">
    <property type="entry name" value="TIMP-like_OB-fold"/>
</dbReference>
<dbReference type="PROSITE" id="PS51257">
    <property type="entry name" value="PROKAR_LIPOPROTEIN"/>
    <property type="match status" value="1"/>
</dbReference>
<dbReference type="RefSeq" id="WP_134341213.1">
    <property type="nucleotide sequence ID" value="NZ_SOPW01000019.1"/>
</dbReference>